<keyword evidence="1" id="KW-0472">Membrane</keyword>
<dbReference type="AlphaFoldDB" id="A0A5K7S3D3"/>
<accession>A0A5K7S3D3</accession>
<protein>
    <recommendedName>
        <fullName evidence="4">Phage holin family protein</fullName>
    </recommendedName>
</protein>
<dbReference type="KEGG" id="anf:AQPE_0163"/>
<reference evidence="2" key="1">
    <citation type="journal article" date="2020" name="Int. J. Syst. Evol. Microbiol.">
        <title>Aquipluma nitroreducens gen. nov. sp. nov., a novel facultatively anaerobic bacterium isolated from a freshwater lake.</title>
        <authorList>
            <person name="Watanabe M."/>
            <person name="Kojima H."/>
            <person name="Fukui M."/>
        </authorList>
    </citation>
    <scope>NUCLEOTIDE SEQUENCE</scope>
    <source>
        <strain evidence="2">MeG22</strain>
    </source>
</reference>
<dbReference type="EMBL" id="AP018694">
    <property type="protein sequence ID" value="BBE16026.1"/>
    <property type="molecule type" value="Genomic_DNA"/>
</dbReference>
<evidence type="ECO:0000256" key="1">
    <source>
        <dbReference type="SAM" id="Phobius"/>
    </source>
</evidence>
<evidence type="ECO:0008006" key="4">
    <source>
        <dbReference type="Google" id="ProtNLM"/>
    </source>
</evidence>
<proteinExistence type="predicted"/>
<name>A0A5K7S3D3_9BACT</name>
<keyword evidence="1" id="KW-0812">Transmembrane</keyword>
<sequence length="113" mass="12764">MEDNENIIETLLERATEYGKSGYELAKLKALDKSSDVLSTLTANSVVLIILSSFILFLNLGLAFWLGEILGRIYFGFFVVAAFYGISGILIYFFLHDWIKKVVSSKFINQVLK</sequence>
<feature type="transmembrane region" description="Helical" evidence="1">
    <location>
        <begin position="46"/>
        <end position="66"/>
    </location>
</feature>
<evidence type="ECO:0000313" key="3">
    <source>
        <dbReference type="Proteomes" id="UP001193389"/>
    </source>
</evidence>
<dbReference type="RefSeq" id="WP_318349137.1">
    <property type="nucleotide sequence ID" value="NZ_AP018694.1"/>
</dbReference>
<feature type="transmembrane region" description="Helical" evidence="1">
    <location>
        <begin position="73"/>
        <end position="95"/>
    </location>
</feature>
<gene>
    <name evidence="2" type="ORF">AQPE_0163</name>
</gene>
<evidence type="ECO:0000313" key="2">
    <source>
        <dbReference type="EMBL" id="BBE16026.1"/>
    </source>
</evidence>
<keyword evidence="1" id="KW-1133">Transmembrane helix</keyword>
<keyword evidence="3" id="KW-1185">Reference proteome</keyword>
<dbReference type="Proteomes" id="UP001193389">
    <property type="component" value="Chromosome"/>
</dbReference>
<organism evidence="2 3">
    <name type="scientific">Aquipluma nitroreducens</name>
    <dbReference type="NCBI Taxonomy" id="2010828"/>
    <lineage>
        <taxon>Bacteria</taxon>
        <taxon>Pseudomonadati</taxon>
        <taxon>Bacteroidota</taxon>
        <taxon>Bacteroidia</taxon>
        <taxon>Marinilabiliales</taxon>
        <taxon>Prolixibacteraceae</taxon>
        <taxon>Aquipluma</taxon>
    </lineage>
</organism>